<dbReference type="PANTHER" id="PTHR24305">
    <property type="entry name" value="CYTOCHROME P450"/>
    <property type="match status" value="1"/>
</dbReference>
<sequence length="458" mass="52151">MTKLPNGPKTPALLQLIQWISDPLNYLETNAKQYGDMFTANMTGFPPFVMVSHPQAVRELFTADTQQFDAGRTNNLLGSLFGDRSIVMLDGDRHKRERKLLMPPFHGERLQTYAQSISNIAHKIGSQWQKNKPFIVRQAMQEITLEVIIQVVFGLKEGERYQQLKPLVTEMLDSLSSPFEASFMFFKFLQKPWIPGSPWRKMKQATKKIYALLAAEIEDRRNHPELMGDDILSLMMVARDEAGEPMSDQELKDEMMILLVAGHETTATTLAWAFYWVHHLPEVKNKLLEELANLGENPNPMTMAKLPYLSAVCQETLRIYPVGLLTFGRITNSPVSIMEHEFDPEIMLAGCIYLTHHREDLYPNSKQFKPERFLERQYSAYEFYPFGGGNRLCIGYALALLEMKLVLATILSNYELNLAPNQTVKPERRGFTLAPSGGVKMIMQGQKVTTKELVNVGG</sequence>
<keyword evidence="3 4" id="KW-0479">Metal-binding</keyword>
<keyword evidence="3 4" id="KW-0408">Iron</keyword>
<dbReference type="PRINTS" id="PR00463">
    <property type="entry name" value="EP450I"/>
</dbReference>
<dbReference type="RefSeq" id="WP_124978353.1">
    <property type="nucleotide sequence ID" value="NZ_BDQK01000003.1"/>
</dbReference>
<dbReference type="GO" id="GO:0016705">
    <property type="term" value="F:oxidoreductase activity, acting on paired donors, with incorporation or reduction of molecular oxygen"/>
    <property type="evidence" value="ECO:0007669"/>
    <property type="project" value="InterPro"/>
</dbReference>
<reference evidence="6" key="1">
    <citation type="submission" date="2017-05" db="EMBL/GenBank/DDBJ databases">
        <title>Physiological properties and genetic analysis related to exopolysaccharide production of fresh-water unicellular cyanobacterium Aphanothece sacrum, Suizenji Nori, that has been cultured as a food source in Japan.</title>
        <authorList>
            <person name="Kanesaki Y."/>
            <person name="Yoshikawa S."/>
            <person name="Ohki K."/>
        </authorList>
    </citation>
    <scope>NUCLEOTIDE SEQUENCE [LARGE SCALE GENOMIC DNA]</scope>
    <source>
        <strain evidence="6">FPU1</strain>
    </source>
</reference>
<dbReference type="InterPro" id="IPR036396">
    <property type="entry name" value="Cyt_P450_sf"/>
</dbReference>
<dbReference type="InterPro" id="IPR017972">
    <property type="entry name" value="Cyt_P450_CS"/>
</dbReference>
<dbReference type="CDD" id="cd11053">
    <property type="entry name" value="CYP110-like"/>
    <property type="match status" value="1"/>
</dbReference>
<dbReference type="PRINTS" id="PR00385">
    <property type="entry name" value="P450"/>
</dbReference>
<dbReference type="Pfam" id="PF00067">
    <property type="entry name" value="p450"/>
    <property type="match status" value="1"/>
</dbReference>
<keyword evidence="6" id="KW-1185">Reference proteome</keyword>
<keyword evidence="3 4" id="KW-0349">Heme</keyword>
<dbReference type="SUPFAM" id="SSF48264">
    <property type="entry name" value="Cytochrome P450"/>
    <property type="match status" value="1"/>
</dbReference>
<dbReference type="GO" id="GO:0005506">
    <property type="term" value="F:iron ion binding"/>
    <property type="evidence" value="ECO:0007669"/>
    <property type="project" value="InterPro"/>
</dbReference>
<evidence type="ECO:0000256" key="1">
    <source>
        <dbReference type="ARBA" id="ARBA00001971"/>
    </source>
</evidence>
<dbReference type="InterPro" id="IPR050121">
    <property type="entry name" value="Cytochrome_P450_monoxygenase"/>
</dbReference>
<comment type="similarity">
    <text evidence="2 4">Belongs to the cytochrome P450 family.</text>
</comment>
<comment type="caution">
    <text evidence="5">The sequence shown here is derived from an EMBL/GenBank/DDBJ whole genome shotgun (WGS) entry which is preliminary data.</text>
</comment>
<evidence type="ECO:0000256" key="3">
    <source>
        <dbReference type="PIRSR" id="PIRSR602401-1"/>
    </source>
</evidence>
<dbReference type="GO" id="GO:0020037">
    <property type="term" value="F:heme binding"/>
    <property type="evidence" value="ECO:0007669"/>
    <property type="project" value="InterPro"/>
</dbReference>
<dbReference type="Proteomes" id="UP000287247">
    <property type="component" value="Unassembled WGS sequence"/>
</dbReference>
<keyword evidence="4" id="KW-0503">Monooxygenase</keyword>
<name>A0A401IE98_APHSA</name>
<comment type="cofactor">
    <cofactor evidence="1 3">
        <name>heme</name>
        <dbReference type="ChEBI" id="CHEBI:30413"/>
    </cofactor>
</comment>
<feature type="binding site" description="axial binding residue" evidence="3">
    <location>
        <position position="393"/>
    </location>
    <ligand>
        <name>heme</name>
        <dbReference type="ChEBI" id="CHEBI:30413"/>
    </ligand>
    <ligandPart>
        <name>Fe</name>
        <dbReference type="ChEBI" id="CHEBI:18248"/>
    </ligandPart>
</feature>
<dbReference type="OrthoDB" id="446280at2"/>
<dbReference type="Gene3D" id="1.10.630.10">
    <property type="entry name" value="Cytochrome P450"/>
    <property type="match status" value="1"/>
</dbReference>
<dbReference type="EMBL" id="BDQK01000003">
    <property type="protein sequence ID" value="GBF79612.1"/>
    <property type="molecule type" value="Genomic_DNA"/>
</dbReference>
<evidence type="ECO:0000256" key="4">
    <source>
        <dbReference type="RuleBase" id="RU000461"/>
    </source>
</evidence>
<evidence type="ECO:0000313" key="5">
    <source>
        <dbReference type="EMBL" id="GBF79612.1"/>
    </source>
</evidence>
<evidence type="ECO:0000313" key="6">
    <source>
        <dbReference type="Proteomes" id="UP000287247"/>
    </source>
</evidence>
<dbReference type="GO" id="GO:0004497">
    <property type="term" value="F:monooxygenase activity"/>
    <property type="evidence" value="ECO:0007669"/>
    <property type="project" value="UniProtKB-KW"/>
</dbReference>
<dbReference type="InterPro" id="IPR001128">
    <property type="entry name" value="Cyt_P450"/>
</dbReference>
<protein>
    <submittedName>
        <fullName evidence="5">Cytochrome P450</fullName>
    </submittedName>
</protein>
<evidence type="ECO:0000256" key="2">
    <source>
        <dbReference type="ARBA" id="ARBA00010617"/>
    </source>
</evidence>
<accession>A0A401IE98</accession>
<dbReference type="AlphaFoldDB" id="A0A401IE98"/>
<gene>
    <name evidence="5" type="ORF">AsFPU1_1010</name>
</gene>
<dbReference type="PROSITE" id="PS00086">
    <property type="entry name" value="CYTOCHROME_P450"/>
    <property type="match status" value="1"/>
</dbReference>
<proteinExistence type="inferred from homology"/>
<organism evidence="5 6">
    <name type="scientific">Aphanothece sacrum FPU1</name>
    <dbReference type="NCBI Taxonomy" id="1920663"/>
    <lineage>
        <taxon>Bacteria</taxon>
        <taxon>Bacillati</taxon>
        <taxon>Cyanobacteriota</taxon>
        <taxon>Cyanophyceae</taxon>
        <taxon>Oscillatoriophycideae</taxon>
        <taxon>Chroococcales</taxon>
        <taxon>Aphanothecaceae</taxon>
        <taxon>Aphanothece</taxon>
    </lineage>
</organism>
<dbReference type="PANTHER" id="PTHR24305:SF166">
    <property type="entry name" value="CYTOCHROME P450 12A4, MITOCHONDRIAL-RELATED"/>
    <property type="match status" value="1"/>
</dbReference>
<dbReference type="InterPro" id="IPR002401">
    <property type="entry name" value="Cyt_P450_E_grp-I"/>
</dbReference>
<keyword evidence="4" id="KW-0560">Oxidoreductase</keyword>